<proteinExistence type="predicted"/>
<gene>
    <name evidence="2" type="ORF">H6H04_05910</name>
</gene>
<evidence type="ECO:0000313" key="2">
    <source>
        <dbReference type="EMBL" id="MBC3845905.1"/>
    </source>
</evidence>
<dbReference type="Proteomes" id="UP000607435">
    <property type="component" value="Unassembled WGS sequence"/>
</dbReference>
<keyword evidence="1" id="KW-0812">Transmembrane</keyword>
<comment type="caution">
    <text evidence="2">The sequence shown here is derived from an EMBL/GenBank/DDBJ whole genome shotgun (WGS) entry which is preliminary data.</text>
</comment>
<evidence type="ECO:0000256" key="1">
    <source>
        <dbReference type="SAM" id="Phobius"/>
    </source>
</evidence>
<feature type="transmembrane region" description="Helical" evidence="1">
    <location>
        <begin position="72"/>
        <end position="93"/>
    </location>
</feature>
<keyword evidence="3" id="KW-1185">Reference proteome</keyword>
<dbReference type="RefSeq" id="WP_186844995.1">
    <property type="nucleotide sequence ID" value="NZ_JACOME010000001.1"/>
</dbReference>
<protein>
    <recommendedName>
        <fullName evidence="4">DNA methyltransferase</fullName>
    </recommendedName>
</protein>
<evidence type="ECO:0000313" key="3">
    <source>
        <dbReference type="Proteomes" id="UP000607435"/>
    </source>
</evidence>
<evidence type="ECO:0008006" key="4">
    <source>
        <dbReference type="Google" id="ProtNLM"/>
    </source>
</evidence>
<keyword evidence="1" id="KW-1133">Transmembrane helix</keyword>
<sequence length="99" mass="9463">MEEYLPLIIQLVSGAVGGNIAGKLMKGSSLGTLWNSVVGILGGGLGGTVMGMLGLGGAEAAEASASMDLTSILGSVAGGGVGGGILMAIIGMVKKAMAK</sequence>
<name>A0ABR6XZH5_9FLAO</name>
<organism evidence="2 3">
    <name type="scientific">Winogradskyella echinorum</name>
    <dbReference type="NCBI Taxonomy" id="538189"/>
    <lineage>
        <taxon>Bacteria</taxon>
        <taxon>Pseudomonadati</taxon>
        <taxon>Bacteroidota</taxon>
        <taxon>Flavobacteriia</taxon>
        <taxon>Flavobacteriales</taxon>
        <taxon>Flavobacteriaceae</taxon>
        <taxon>Winogradskyella</taxon>
    </lineage>
</organism>
<keyword evidence="1" id="KW-0472">Membrane</keyword>
<dbReference type="EMBL" id="JACOME010000001">
    <property type="protein sequence ID" value="MBC3845905.1"/>
    <property type="molecule type" value="Genomic_DNA"/>
</dbReference>
<reference evidence="2 3" key="1">
    <citation type="submission" date="2020-08" db="EMBL/GenBank/DDBJ databases">
        <title>Winogradskyella ouciana sp. nov., isolated from the hadal seawater of the Mariana Trench.</title>
        <authorList>
            <person name="He X."/>
        </authorList>
    </citation>
    <scope>NUCLEOTIDE SEQUENCE [LARGE SCALE GENOMIC DNA]</scope>
    <source>
        <strain evidence="2 3">KCTC 22026</strain>
    </source>
</reference>
<feature type="transmembrane region" description="Helical" evidence="1">
    <location>
        <begin position="33"/>
        <end position="52"/>
    </location>
</feature>
<accession>A0ABR6XZH5</accession>